<dbReference type="AlphaFoldDB" id="A0A0L8G1H3"/>
<accession>A0A0L8G1H3</accession>
<gene>
    <name evidence="1" type="ORF">OCBIM_22002295mg</name>
</gene>
<protein>
    <submittedName>
        <fullName evidence="1">Uncharacterized protein</fullName>
    </submittedName>
</protein>
<dbReference type="EMBL" id="KQ424622">
    <property type="protein sequence ID" value="KOF70748.1"/>
    <property type="molecule type" value="Genomic_DNA"/>
</dbReference>
<sequence>MKKTLCGVMCVSCAGEYVSVCMKFVHVCAFIMYVCKRIGLWWVREHVWVYVYN</sequence>
<organism evidence="1">
    <name type="scientific">Octopus bimaculoides</name>
    <name type="common">California two-spotted octopus</name>
    <dbReference type="NCBI Taxonomy" id="37653"/>
    <lineage>
        <taxon>Eukaryota</taxon>
        <taxon>Metazoa</taxon>
        <taxon>Spiralia</taxon>
        <taxon>Lophotrochozoa</taxon>
        <taxon>Mollusca</taxon>
        <taxon>Cephalopoda</taxon>
        <taxon>Coleoidea</taxon>
        <taxon>Octopodiformes</taxon>
        <taxon>Octopoda</taxon>
        <taxon>Incirrata</taxon>
        <taxon>Octopodidae</taxon>
        <taxon>Octopus</taxon>
    </lineage>
</organism>
<name>A0A0L8G1H3_OCTBM</name>
<proteinExistence type="predicted"/>
<evidence type="ECO:0000313" key="1">
    <source>
        <dbReference type="EMBL" id="KOF70748.1"/>
    </source>
</evidence>
<reference evidence="1" key="1">
    <citation type="submission" date="2015-07" db="EMBL/GenBank/DDBJ databases">
        <title>MeaNS - Measles Nucleotide Surveillance Program.</title>
        <authorList>
            <person name="Tran T."/>
            <person name="Druce J."/>
        </authorList>
    </citation>
    <scope>NUCLEOTIDE SEQUENCE</scope>
    <source>
        <strain evidence="1">UCB-OBI-ISO-001</strain>
        <tissue evidence="1">Gonad</tissue>
    </source>
</reference>